<dbReference type="Proteomes" id="UP000606115">
    <property type="component" value="Unassembled WGS sequence"/>
</dbReference>
<dbReference type="RefSeq" id="WP_096257416.1">
    <property type="nucleotide sequence ID" value="NZ_BMKX01000002.1"/>
</dbReference>
<dbReference type="Gene3D" id="1.20.120.450">
    <property type="entry name" value="dinb family like domain"/>
    <property type="match status" value="1"/>
</dbReference>
<accession>A0ABQ2DFG3</accession>
<dbReference type="NCBIfam" id="TIGR03083">
    <property type="entry name" value="maleylpyruvate isomerase family mycothiol-dependent enzyme"/>
    <property type="match status" value="1"/>
</dbReference>
<name>A0ABQ2DFG3_9MICC</name>
<sequence>MSQIWELVHAERKALIKDLAELSEEQWATPSLCAGWTVQDVAAHLIDNARTTTPRLAIAMAKARFDFDQQNANGVAAEKGASAQETLAALREVAERRSGPPAPLASRLVEEIAHGEDIRRPLGIERNYPPQSVQLAISYQTRTSKAFGGAKELARRVTLVAEDDNFNLGTGMEIRGPLIELLMLVTGREERRGSIHGPGVAFI</sequence>
<dbReference type="Pfam" id="PF11716">
    <property type="entry name" value="MDMPI_N"/>
    <property type="match status" value="1"/>
</dbReference>
<dbReference type="InterPro" id="IPR017517">
    <property type="entry name" value="Maleyloyr_isom"/>
</dbReference>
<dbReference type="InterPro" id="IPR024344">
    <property type="entry name" value="MDMPI_metal-binding"/>
</dbReference>
<dbReference type="InterPro" id="IPR034660">
    <property type="entry name" value="DinB/YfiT-like"/>
</dbReference>
<proteinExistence type="predicted"/>
<keyword evidence="3" id="KW-1185">Reference proteome</keyword>
<evidence type="ECO:0000313" key="3">
    <source>
        <dbReference type="Proteomes" id="UP000606115"/>
    </source>
</evidence>
<organism evidence="2 3">
    <name type="scientific">Glutamicibacter ardleyensis</name>
    <dbReference type="NCBI Taxonomy" id="225894"/>
    <lineage>
        <taxon>Bacteria</taxon>
        <taxon>Bacillati</taxon>
        <taxon>Actinomycetota</taxon>
        <taxon>Actinomycetes</taxon>
        <taxon>Micrococcales</taxon>
        <taxon>Micrococcaceae</taxon>
        <taxon>Glutamicibacter</taxon>
    </lineage>
</organism>
<dbReference type="EMBL" id="BMKX01000002">
    <property type="protein sequence ID" value="GGJ53693.1"/>
    <property type="molecule type" value="Genomic_DNA"/>
</dbReference>
<dbReference type="GeneID" id="303303424"/>
<evidence type="ECO:0000259" key="1">
    <source>
        <dbReference type="Pfam" id="PF11716"/>
    </source>
</evidence>
<comment type="caution">
    <text evidence="2">The sequence shown here is derived from an EMBL/GenBank/DDBJ whole genome shotgun (WGS) entry which is preliminary data.</text>
</comment>
<dbReference type="SUPFAM" id="SSF109854">
    <property type="entry name" value="DinB/YfiT-like putative metalloenzymes"/>
    <property type="match status" value="1"/>
</dbReference>
<gene>
    <name evidence="2" type="ORF">GCM10007173_10290</name>
</gene>
<protein>
    <recommendedName>
        <fullName evidence="1">Mycothiol-dependent maleylpyruvate isomerase metal-binding domain-containing protein</fullName>
    </recommendedName>
</protein>
<feature type="domain" description="Mycothiol-dependent maleylpyruvate isomerase metal-binding" evidence="1">
    <location>
        <begin position="9"/>
        <end position="97"/>
    </location>
</feature>
<reference evidence="3" key="1">
    <citation type="journal article" date="2019" name="Int. J. Syst. Evol. Microbiol.">
        <title>The Global Catalogue of Microorganisms (GCM) 10K type strain sequencing project: providing services to taxonomists for standard genome sequencing and annotation.</title>
        <authorList>
            <consortium name="The Broad Institute Genomics Platform"/>
            <consortium name="The Broad Institute Genome Sequencing Center for Infectious Disease"/>
            <person name="Wu L."/>
            <person name="Ma J."/>
        </authorList>
    </citation>
    <scope>NUCLEOTIDE SEQUENCE [LARGE SCALE GENOMIC DNA]</scope>
    <source>
        <strain evidence="3">CGMCC 1.3685</strain>
    </source>
</reference>
<evidence type="ECO:0000313" key="2">
    <source>
        <dbReference type="EMBL" id="GGJ53693.1"/>
    </source>
</evidence>